<gene>
    <name evidence="1" type="ORF">PAQ31011_03626</name>
</gene>
<evidence type="ECO:0000313" key="2">
    <source>
        <dbReference type="Proteomes" id="UP000366819"/>
    </source>
</evidence>
<dbReference type="Proteomes" id="UP000366819">
    <property type="component" value="Unassembled WGS sequence"/>
</dbReference>
<reference evidence="1 2" key="1">
    <citation type="submission" date="2019-08" db="EMBL/GenBank/DDBJ databases">
        <authorList>
            <person name="Peeters C."/>
        </authorList>
    </citation>
    <scope>NUCLEOTIDE SEQUENCE [LARGE SCALE GENOMIC DNA]</scope>
    <source>
        <strain evidence="1 2">LMG 31011</strain>
    </source>
</reference>
<proteinExistence type="predicted"/>
<sequence>MNLKSLQRRFPRIQPIEITPGNTELIHDDRLFCEFDVTQIQPLNAGNWAAQVVGAMDFARPTQMLAVISDVIESNPDYTAGDNYGIVVSYERFHIEIPFGPDLDELRSSPDDYINLMNLLCLIYYEIRLDAYFRLDGLGRFLREDEEKQLPDWAFMPMADNTLELLINAVRGRQYIPLQQGIGITSPGKPMKFYTSGAAHFTDHPGLGTVPGGMRFIDLSTWDGEFHNYTEDELGTIE</sequence>
<evidence type="ECO:0000313" key="1">
    <source>
        <dbReference type="EMBL" id="VVE30181.1"/>
    </source>
</evidence>
<protein>
    <submittedName>
        <fullName evidence="1">Uncharacterized protein</fullName>
    </submittedName>
</protein>
<accession>A0A5E4X1H6</accession>
<keyword evidence="2" id="KW-1185">Reference proteome</keyword>
<dbReference type="OrthoDB" id="8940704at2"/>
<dbReference type="RefSeq" id="WP_150577084.1">
    <property type="nucleotide sequence ID" value="NZ_CABPSN010000005.1"/>
</dbReference>
<organism evidence="1 2">
    <name type="scientific">Pandoraea aquatica</name>
    <dbReference type="NCBI Taxonomy" id="2508290"/>
    <lineage>
        <taxon>Bacteria</taxon>
        <taxon>Pseudomonadati</taxon>
        <taxon>Pseudomonadota</taxon>
        <taxon>Betaproteobacteria</taxon>
        <taxon>Burkholderiales</taxon>
        <taxon>Burkholderiaceae</taxon>
        <taxon>Pandoraea</taxon>
    </lineage>
</organism>
<dbReference type="EMBL" id="CABPSN010000005">
    <property type="protein sequence ID" value="VVE30181.1"/>
    <property type="molecule type" value="Genomic_DNA"/>
</dbReference>
<dbReference type="AlphaFoldDB" id="A0A5E4X1H6"/>
<name>A0A5E4X1H6_9BURK</name>